<dbReference type="GO" id="GO:0003677">
    <property type="term" value="F:DNA binding"/>
    <property type="evidence" value="ECO:0007669"/>
    <property type="project" value="UniProtKB-KW"/>
</dbReference>
<feature type="domain" description="HTH marR-type" evidence="2">
    <location>
        <begin position="50"/>
        <end position="182"/>
    </location>
</feature>
<protein>
    <submittedName>
        <fullName evidence="3">DNA-binding MarR family transcriptional regulator</fullName>
    </submittedName>
</protein>
<keyword evidence="4" id="KW-1185">Reference proteome</keyword>
<dbReference type="Pfam" id="PF01047">
    <property type="entry name" value="MarR"/>
    <property type="match status" value="1"/>
</dbReference>
<dbReference type="Gene3D" id="1.10.10.10">
    <property type="entry name" value="Winged helix-like DNA-binding domain superfamily/Winged helix DNA-binding domain"/>
    <property type="match status" value="1"/>
</dbReference>
<evidence type="ECO:0000259" key="2">
    <source>
        <dbReference type="PROSITE" id="PS50995"/>
    </source>
</evidence>
<organism evidence="3 4">
    <name type="scientific">Paucimonas lemoignei</name>
    <name type="common">Pseudomonas lemoignei</name>
    <dbReference type="NCBI Taxonomy" id="29443"/>
    <lineage>
        <taxon>Bacteria</taxon>
        <taxon>Pseudomonadati</taxon>
        <taxon>Pseudomonadota</taxon>
        <taxon>Betaproteobacteria</taxon>
        <taxon>Burkholderiales</taxon>
        <taxon>Burkholderiaceae</taxon>
        <taxon>Paucimonas</taxon>
    </lineage>
</organism>
<proteinExistence type="predicted"/>
<dbReference type="EMBL" id="SLZQ01000005">
    <property type="protein sequence ID" value="TCS36974.1"/>
    <property type="molecule type" value="Genomic_DNA"/>
</dbReference>
<dbReference type="PANTHER" id="PTHR33164:SF89">
    <property type="entry name" value="MARR FAMILY REGULATORY PROTEIN"/>
    <property type="match status" value="1"/>
</dbReference>
<name>A0A4R3HW19_PAULE</name>
<comment type="caution">
    <text evidence="3">The sequence shown here is derived from an EMBL/GenBank/DDBJ whole genome shotgun (WGS) entry which is preliminary data.</text>
</comment>
<dbReference type="AlphaFoldDB" id="A0A4R3HW19"/>
<dbReference type="PANTHER" id="PTHR33164">
    <property type="entry name" value="TRANSCRIPTIONAL REGULATOR, MARR FAMILY"/>
    <property type="match status" value="1"/>
</dbReference>
<reference evidence="3 4" key="1">
    <citation type="submission" date="2019-03" db="EMBL/GenBank/DDBJ databases">
        <title>Genomic Encyclopedia of Type Strains, Phase IV (KMG-IV): sequencing the most valuable type-strain genomes for metagenomic binning, comparative biology and taxonomic classification.</title>
        <authorList>
            <person name="Goeker M."/>
        </authorList>
    </citation>
    <scope>NUCLEOTIDE SEQUENCE [LARGE SCALE GENOMIC DNA]</scope>
    <source>
        <strain evidence="3 4">DSM 7445</strain>
    </source>
</reference>
<dbReference type="PROSITE" id="PS50995">
    <property type="entry name" value="HTH_MARR_2"/>
    <property type="match status" value="1"/>
</dbReference>
<dbReference type="Proteomes" id="UP000295382">
    <property type="component" value="Unassembled WGS sequence"/>
</dbReference>
<evidence type="ECO:0000256" key="1">
    <source>
        <dbReference type="SAM" id="MobiDB-lite"/>
    </source>
</evidence>
<dbReference type="GO" id="GO:0006950">
    <property type="term" value="P:response to stress"/>
    <property type="evidence" value="ECO:0007669"/>
    <property type="project" value="TreeGrafter"/>
</dbReference>
<keyword evidence="3" id="KW-0238">DNA-binding</keyword>
<dbReference type="SUPFAM" id="SSF46785">
    <property type="entry name" value="Winged helix' DNA-binding domain"/>
    <property type="match status" value="1"/>
</dbReference>
<dbReference type="SMART" id="SM00347">
    <property type="entry name" value="HTH_MARR"/>
    <property type="match status" value="1"/>
</dbReference>
<accession>A0A4R3HW19</accession>
<dbReference type="InterPro" id="IPR036388">
    <property type="entry name" value="WH-like_DNA-bd_sf"/>
</dbReference>
<feature type="region of interest" description="Disordered" evidence="1">
    <location>
        <begin position="1"/>
        <end position="29"/>
    </location>
</feature>
<evidence type="ECO:0000313" key="3">
    <source>
        <dbReference type="EMBL" id="TCS36974.1"/>
    </source>
</evidence>
<dbReference type="InterPro" id="IPR000835">
    <property type="entry name" value="HTH_MarR-typ"/>
</dbReference>
<dbReference type="GO" id="GO:0003700">
    <property type="term" value="F:DNA-binding transcription factor activity"/>
    <property type="evidence" value="ECO:0007669"/>
    <property type="project" value="InterPro"/>
</dbReference>
<dbReference type="InterPro" id="IPR039422">
    <property type="entry name" value="MarR/SlyA-like"/>
</dbReference>
<dbReference type="InterPro" id="IPR036390">
    <property type="entry name" value="WH_DNA-bd_sf"/>
</dbReference>
<evidence type="ECO:0000313" key="4">
    <source>
        <dbReference type="Proteomes" id="UP000295382"/>
    </source>
</evidence>
<sequence>MKKNNLEIPEIRTVKASTRPKASESETEGLDVDKLADMNDVTKLVAVNDSIRILQSVRRIAQCVEHHSKRLSTTHKITSPQLVALMAIAQLGPSTLKSIGRAIYLSPSTVVGIVDRLEEKKLVRRERDTRDRRNVYVTVTAEGLALIESAPSALPQGFTSALSTLPENDQHTLVIALEQFATLLEVKSPGGTL</sequence>
<gene>
    <name evidence="3" type="ORF">EDC30_105196</name>
</gene>